<feature type="compositionally biased region" description="Basic residues" evidence="1">
    <location>
        <begin position="9"/>
        <end position="18"/>
    </location>
</feature>
<comment type="caution">
    <text evidence="2">The sequence shown here is derived from an EMBL/GenBank/DDBJ whole genome shotgun (WGS) entry which is preliminary data.</text>
</comment>
<reference evidence="2 3" key="1">
    <citation type="journal article" date="2023" name="BMC Biol.">
        <title>The compact genome of the sponge Oopsacas minuta (Hexactinellida) is lacking key metazoan core genes.</title>
        <authorList>
            <person name="Santini S."/>
            <person name="Schenkelaars Q."/>
            <person name="Jourda C."/>
            <person name="Duchesne M."/>
            <person name="Belahbib H."/>
            <person name="Rocher C."/>
            <person name="Selva M."/>
            <person name="Riesgo A."/>
            <person name="Vervoort M."/>
            <person name="Leys S.P."/>
            <person name="Kodjabachian L."/>
            <person name="Le Bivic A."/>
            <person name="Borchiellini C."/>
            <person name="Claverie J.M."/>
            <person name="Renard E."/>
        </authorList>
    </citation>
    <scope>NUCLEOTIDE SEQUENCE [LARGE SCALE GENOMIC DNA]</scope>
    <source>
        <strain evidence="2">SPO-2</strain>
    </source>
</reference>
<dbReference type="AlphaFoldDB" id="A0AAV7JNK3"/>
<dbReference type="Proteomes" id="UP001165289">
    <property type="component" value="Unassembled WGS sequence"/>
</dbReference>
<protein>
    <submittedName>
        <fullName evidence="2">Uncharacterized protein</fullName>
    </submittedName>
</protein>
<dbReference type="EMBL" id="JAKMXF010000310">
    <property type="protein sequence ID" value="KAI6650505.1"/>
    <property type="molecule type" value="Genomic_DNA"/>
</dbReference>
<name>A0AAV7JNK3_9METZ</name>
<keyword evidence="3" id="KW-1185">Reference proteome</keyword>
<gene>
    <name evidence="2" type="ORF">LOD99_7556</name>
</gene>
<accession>A0AAV7JNK3</accession>
<sequence length="102" mass="11882">MPQHQKLNQNKHKYKQKNHSSASVKRIALKKNKFSQKKKMKNSKDLRKSADAQMKQRIERELAERAAKHGGPIRSIKLVEKEWLADNPVECGQPEAEKREIP</sequence>
<feature type="compositionally biased region" description="Basic residues" evidence="1">
    <location>
        <begin position="27"/>
        <end position="41"/>
    </location>
</feature>
<evidence type="ECO:0000256" key="1">
    <source>
        <dbReference type="SAM" id="MobiDB-lite"/>
    </source>
</evidence>
<feature type="region of interest" description="Disordered" evidence="1">
    <location>
        <begin position="1"/>
        <end position="56"/>
    </location>
</feature>
<feature type="compositionally biased region" description="Basic and acidic residues" evidence="1">
    <location>
        <begin position="42"/>
        <end position="56"/>
    </location>
</feature>
<evidence type="ECO:0000313" key="3">
    <source>
        <dbReference type="Proteomes" id="UP001165289"/>
    </source>
</evidence>
<proteinExistence type="predicted"/>
<organism evidence="2 3">
    <name type="scientific">Oopsacas minuta</name>
    <dbReference type="NCBI Taxonomy" id="111878"/>
    <lineage>
        <taxon>Eukaryota</taxon>
        <taxon>Metazoa</taxon>
        <taxon>Porifera</taxon>
        <taxon>Hexactinellida</taxon>
        <taxon>Hexasterophora</taxon>
        <taxon>Lyssacinosida</taxon>
        <taxon>Leucopsacidae</taxon>
        <taxon>Oopsacas</taxon>
    </lineage>
</organism>
<evidence type="ECO:0000313" key="2">
    <source>
        <dbReference type="EMBL" id="KAI6650505.1"/>
    </source>
</evidence>